<evidence type="ECO:0000256" key="1">
    <source>
        <dbReference type="SAM" id="MobiDB-lite"/>
    </source>
</evidence>
<accession>A0A1Z5S452</accession>
<organism evidence="2 3">
    <name type="scientific">Sorghum bicolor</name>
    <name type="common">Sorghum</name>
    <name type="synonym">Sorghum vulgare</name>
    <dbReference type="NCBI Taxonomy" id="4558"/>
    <lineage>
        <taxon>Eukaryota</taxon>
        <taxon>Viridiplantae</taxon>
        <taxon>Streptophyta</taxon>
        <taxon>Embryophyta</taxon>
        <taxon>Tracheophyta</taxon>
        <taxon>Spermatophyta</taxon>
        <taxon>Magnoliopsida</taxon>
        <taxon>Liliopsida</taxon>
        <taxon>Poales</taxon>
        <taxon>Poaceae</taxon>
        <taxon>PACMAD clade</taxon>
        <taxon>Panicoideae</taxon>
        <taxon>Andropogonodae</taxon>
        <taxon>Andropogoneae</taxon>
        <taxon>Sorghinae</taxon>
        <taxon>Sorghum</taxon>
    </lineage>
</organism>
<dbReference type="InParanoid" id="A0A1Z5S452"/>
<proteinExistence type="predicted"/>
<protein>
    <submittedName>
        <fullName evidence="2">Uncharacterized protein</fullName>
    </submittedName>
</protein>
<gene>
    <name evidence="2" type="ORF">SORBI_3001G034050</name>
</gene>
<dbReference type="Gramene" id="OQU90723">
    <property type="protein sequence ID" value="OQU90723"/>
    <property type="gene ID" value="SORBI_3001G034050"/>
</dbReference>
<evidence type="ECO:0000313" key="3">
    <source>
        <dbReference type="Proteomes" id="UP000000768"/>
    </source>
</evidence>
<feature type="region of interest" description="Disordered" evidence="1">
    <location>
        <begin position="59"/>
        <end position="79"/>
    </location>
</feature>
<reference evidence="3" key="2">
    <citation type="journal article" date="2018" name="Plant J.">
        <title>The Sorghum bicolor reference genome: improved assembly, gene annotations, a transcriptome atlas, and signatures of genome organization.</title>
        <authorList>
            <person name="McCormick R.F."/>
            <person name="Truong S.K."/>
            <person name="Sreedasyam A."/>
            <person name="Jenkins J."/>
            <person name="Shu S."/>
            <person name="Sims D."/>
            <person name="Kennedy M."/>
            <person name="Amirebrahimi M."/>
            <person name="Weers B.D."/>
            <person name="McKinley B."/>
            <person name="Mattison A."/>
            <person name="Morishige D.T."/>
            <person name="Grimwood J."/>
            <person name="Schmutz J."/>
            <person name="Mullet J.E."/>
        </authorList>
    </citation>
    <scope>NUCLEOTIDE SEQUENCE [LARGE SCALE GENOMIC DNA]</scope>
    <source>
        <strain evidence="3">cv. BTx623</strain>
    </source>
</reference>
<dbReference type="AlphaFoldDB" id="A0A1Z5S452"/>
<feature type="region of interest" description="Disordered" evidence="1">
    <location>
        <begin position="104"/>
        <end position="127"/>
    </location>
</feature>
<reference evidence="2 3" key="1">
    <citation type="journal article" date="2009" name="Nature">
        <title>The Sorghum bicolor genome and the diversification of grasses.</title>
        <authorList>
            <person name="Paterson A.H."/>
            <person name="Bowers J.E."/>
            <person name="Bruggmann R."/>
            <person name="Dubchak I."/>
            <person name="Grimwood J."/>
            <person name="Gundlach H."/>
            <person name="Haberer G."/>
            <person name="Hellsten U."/>
            <person name="Mitros T."/>
            <person name="Poliakov A."/>
            <person name="Schmutz J."/>
            <person name="Spannagl M."/>
            <person name="Tang H."/>
            <person name="Wang X."/>
            <person name="Wicker T."/>
            <person name="Bharti A.K."/>
            <person name="Chapman J."/>
            <person name="Feltus F.A."/>
            <person name="Gowik U."/>
            <person name="Grigoriev I.V."/>
            <person name="Lyons E."/>
            <person name="Maher C.A."/>
            <person name="Martis M."/>
            <person name="Narechania A."/>
            <person name="Otillar R.P."/>
            <person name="Penning B.W."/>
            <person name="Salamov A.A."/>
            <person name="Wang Y."/>
            <person name="Zhang L."/>
            <person name="Carpita N.C."/>
            <person name="Freeling M."/>
            <person name="Gingle A.R."/>
            <person name="Hash C.T."/>
            <person name="Keller B."/>
            <person name="Klein P."/>
            <person name="Kresovich S."/>
            <person name="McCann M.C."/>
            <person name="Ming R."/>
            <person name="Peterson D.G."/>
            <person name="Mehboob-ur-Rahman"/>
            <person name="Ware D."/>
            <person name="Westhoff P."/>
            <person name="Mayer K.F."/>
            <person name="Messing J."/>
            <person name="Rokhsar D.S."/>
        </authorList>
    </citation>
    <scope>NUCLEOTIDE SEQUENCE [LARGE SCALE GENOMIC DNA]</scope>
    <source>
        <strain evidence="3">cv. BTx623</strain>
    </source>
</reference>
<dbReference type="EMBL" id="CM000760">
    <property type="protein sequence ID" value="OQU90723.1"/>
    <property type="molecule type" value="Genomic_DNA"/>
</dbReference>
<feature type="compositionally biased region" description="Polar residues" evidence="1">
    <location>
        <begin position="105"/>
        <end position="114"/>
    </location>
</feature>
<sequence>MRVCAHGLSGHLPRFPSPSSPARALGIGELREPSPTINNQLPASLRLLVLEERDQCNARKNMGPGRQCESPEGWNEPLKRQRRVQIGTSGRLVPFPCAIPARTANRGQGQQSCSAARRKFCTETASR</sequence>
<dbReference type="Proteomes" id="UP000000768">
    <property type="component" value="Chromosome 1"/>
</dbReference>
<keyword evidence="3" id="KW-1185">Reference proteome</keyword>
<name>A0A1Z5S452_SORBI</name>
<evidence type="ECO:0000313" key="2">
    <source>
        <dbReference type="EMBL" id="OQU90723.1"/>
    </source>
</evidence>